<dbReference type="OrthoDB" id="6444802at2"/>
<gene>
    <name evidence="2" type="ORF">DA075_10240</name>
</gene>
<evidence type="ECO:0000313" key="2">
    <source>
        <dbReference type="EMBL" id="AWB21243.1"/>
    </source>
</evidence>
<proteinExistence type="predicted"/>
<accession>A0A2R4WI73</accession>
<protein>
    <recommendedName>
        <fullName evidence="1">Cyanophage baseplate Pam3 plug gp18 domain-containing protein</fullName>
    </recommendedName>
</protein>
<sequence length="102" mass="11143">MQIIPLRPVPSQTVMVTLAGQLAQIDIYQKAYGLHLDLRVNDALLLAGAVCQDRNLIVRSDYIGFVGDLCFVDTQGTADPTYEGLGTRFGLAYIEAGELTIR</sequence>
<name>A0A2R4WI73_9HYPH</name>
<evidence type="ECO:0000313" key="3">
    <source>
        <dbReference type="Proteomes" id="UP000244755"/>
    </source>
</evidence>
<dbReference type="AlphaFoldDB" id="A0A2R4WI73"/>
<dbReference type="Proteomes" id="UP000244755">
    <property type="component" value="Chromosome 1"/>
</dbReference>
<evidence type="ECO:0000259" key="1">
    <source>
        <dbReference type="Pfam" id="PF22479"/>
    </source>
</evidence>
<dbReference type="Pfam" id="PF22479">
    <property type="entry name" value="Pam3_gp18"/>
    <property type="match status" value="1"/>
</dbReference>
<dbReference type="InterPro" id="IPR054252">
    <property type="entry name" value="Pam3_gp18"/>
</dbReference>
<dbReference type="KEGG" id="mee:DA075_10240"/>
<feature type="domain" description="Cyanophage baseplate Pam3 plug gp18" evidence="1">
    <location>
        <begin position="1"/>
        <end position="95"/>
    </location>
</feature>
<keyword evidence="3" id="KW-1185">Reference proteome</keyword>
<reference evidence="2 3" key="1">
    <citation type="submission" date="2018-04" db="EMBL/GenBank/DDBJ databases">
        <title>Methylobacterium sp. PR1016A genome.</title>
        <authorList>
            <person name="Park W."/>
        </authorList>
    </citation>
    <scope>NUCLEOTIDE SEQUENCE [LARGE SCALE GENOMIC DNA]</scope>
    <source>
        <strain evidence="2 3">PR1016A</strain>
    </source>
</reference>
<organism evidence="2 3">
    <name type="scientific">Methylobacterium currus</name>
    <dbReference type="NCBI Taxonomy" id="2051553"/>
    <lineage>
        <taxon>Bacteria</taxon>
        <taxon>Pseudomonadati</taxon>
        <taxon>Pseudomonadota</taxon>
        <taxon>Alphaproteobacteria</taxon>
        <taxon>Hyphomicrobiales</taxon>
        <taxon>Methylobacteriaceae</taxon>
        <taxon>Methylobacterium</taxon>
    </lineage>
</organism>
<dbReference type="EMBL" id="CP028843">
    <property type="protein sequence ID" value="AWB21243.1"/>
    <property type="molecule type" value="Genomic_DNA"/>
</dbReference>
<dbReference type="RefSeq" id="WP_099953119.1">
    <property type="nucleotide sequence ID" value="NZ_CP028843.1"/>
</dbReference>